<evidence type="ECO:0000256" key="5">
    <source>
        <dbReference type="SAM" id="SignalP"/>
    </source>
</evidence>
<dbReference type="InterPro" id="IPR029058">
    <property type="entry name" value="AB_hydrolase_fold"/>
</dbReference>
<dbReference type="Gene3D" id="3.40.50.1820">
    <property type="entry name" value="alpha/beta hydrolase"/>
    <property type="match status" value="1"/>
</dbReference>
<dbReference type="Pfam" id="PF08386">
    <property type="entry name" value="Abhydrolase_4"/>
    <property type="match status" value="1"/>
</dbReference>
<dbReference type="GO" id="GO:0016787">
    <property type="term" value="F:hydrolase activity"/>
    <property type="evidence" value="ECO:0007669"/>
    <property type="project" value="UniProtKB-KW"/>
</dbReference>
<evidence type="ECO:0000259" key="6">
    <source>
        <dbReference type="Pfam" id="PF00561"/>
    </source>
</evidence>
<keyword evidence="2 5" id="KW-0732">Signal</keyword>
<dbReference type="EMBL" id="JAGGLR010000023">
    <property type="protein sequence ID" value="MBP2066230.1"/>
    <property type="molecule type" value="Genomic_DNA"/>
</dbReference>
<dbReference type="InterPro" id="IPR051601">
    <property type="entry name" value="Serine_prot/Carboxylest_S33"/>
</dbReference>
<reference evidence="8" key="1">
    <citation type="submission" date="2014-05" db="EMBL/GenBank/DDBJ databases">
        <authorList>
            <person name="Horn Fabian"/>
        </authorList>
    </citation>
    <scope>NUCLEOTIDE SEQUENCE</scope>
</reference>
<sequence length="562" mass="62072">MTALLTVTATVLGTAVTAAAAAPAQGPATGLARFHHQDVRWAQCVAPPMPEGTPQDEVDKWNEAWRSMDCAAIKVPKDYRRPGGDTLTVNLTRFRAKNPAQRRGVLFLNPGGPGVQARLQPAMHKETALAGSYDLIGVDPRGTSRPDRLLCDLPPGPRPFFSRPTDAQLTAIEKYARQNEEGCRRAGGDLRPHISTANTARDMDVVRAALGEEKINYLGYSYGTYLGAVYGSLFPRRLDRSVLDSSMHPDWSYYKASWQQSVAARQNVDAWAAWIAQRDNTYHLGTSAAEVRATIDELGRRLEKHPLPDPNVPDAGPVDQTRFDLILGLLSAARPRWHVLAQLANHFREQLPSSGEVSRDASEAMRLLASGREEPEQEDGTYTAVTCERDWPGDLKAYYRKMRQFRDEYPYGEGAMAAAPTACTFRSFTPPEQPVDLERKGYPTGLVVQNEYDAATKYEGGPAMARKLGHRLISIRDEGTHGVYRSNPCATQKINDYLLKGRLPDQNSWCEGAPRPDIPADHSGGGRAEDRGPEKSLTSQARSIIKEHPQAPAMKPWPARAR</sequence>
<keyword evidence="3" id="KW-0378">Hydrolase</keyword>
<dbReference type="AlphaFoldDB" id="A0A060ZYK8"/>
<evidence type="ECO:0000256" key="4">
    <source>
        <dbReference type="SAM" id="MobiDB-lite"/>
    </source>
</evidence>
<comment type="similarity">
    <text evidence="1">Belongs to the peptidase S33 family.</text>
</comment>
<keyword evidence="10" id="KW-1185">Reference proteome</keyword>
<feature type="chain" id="PRO_5001592913" evidence="5">
    <location>
        <begin position="21"/>
        <end position="562"/>
    </location>
</feature>
<dbReference type="RefSeq" id="WP_308280211.1">
    <property type="nucleotide sequence ID" value="NZ_BAABDR010000008.1"/>
</dbReference>
<dbReference type="HOGENOM" id="CLU_013364_3_2_11"/>
<reference evidence="9 10" key="2">
    <citation type="submission" date="2021-03" db="EMBL/GenBank/DDBJ databases">
        <title>Genomic Encyclopedia of Type Strains, Phase IV (KMG-IV): sequencing the most valuable type-strain genomes for metagenomic binning, comparative biology and taxonomic classification.</title>
        <authorList>
            <person name="Goeker M."/>
        </authorList>
    </citation>
    <scope>NUCLEOTIDE SEQUENCE [LARGE SCALE GENOMIC DNA]</scope>
    <source>
        <strain evidence="9 10">DSM 41954</strain>
    </source>
</reference>
<protein>
    <submittedName>
        <fullName evidence="9">Pimeloyl-ACP methyl ester carboxylesterase</fullName>
    </submittedName>
    <submittedName>
        <fullName evidence="8">TAP domain protein</fullName>
    </submittedName>
</protein>
<dbReference type="InterPro" id="IPR000073">
    <property type="entry name" value="AB_hydrolase_1"/>
</dbReference>
<dbReference type="Pfam" id="PF00561">
    <property type="entry name" value="Abhydrolase_1"/>
    <property type="match status" value="1"/>
</dbReference>
<feature type="domain" description="Peptidase S33 tripeptidyl aminopeptidase-like C-terminal" evidence="7">
    <location>
        <begin position="414"/>
        <end position="510"/>
    </location>
</feature>
<name>A0A060ZYK8_9ACTN</name>
<evidence type="ECO:0000256" key="1">
    <source>
        <dbReference type="ARBA" id="ARBA00010088"/>
    </source>
</evidence>
<evidence type="ECO:0000259" key="7">
    <source>
        <dbReference type="Pfam" id="PF08386"/>
    </source>
</evidence>
<dbReference type="Proteomes" id="UP000756710">
    <property type="component" value="Unassembled WGS sequence"/>
</dbReference>
<gene>
    <name evidence="9" type="ORF">J2Z30_007278</name>
    <name evidence="8" type="ORF">SIRAN7842</name>
</gene>
<proteinExistence type="inferred from homology"/>
<evidence type="ECO:0000256" key="3">
    <source>
        <dbReference type="ARBA" id="ARBA00022801"/>
    </source>
</evidence>
<evidence type="ECO:0000256" key="2">
    <source>
        <dbReference type="ARBA" id="ARBA00022729"/>
    </source>
</evidence>
<feature type="region of interest" description="Disordered" evidence="4">
    <location>
        <begin position="508"/>
        <end position="562"/>
    </location>
</feature>
<evidence type="ECO:0000313" key="10">
    <source>
        <dbReference type="Proteomes" id="UP000756710"/>
    </source>
</evidence>
<feature type="signal peptide" evidence="5">
    <location>
        <begin position="1"/>
        <end position="20"/>
    </location>
</feature>
<dbReference type="PANTHER" id="PTHR43248">
    <property type="entry name" value="2-SUCCINYL-6-HYDROXY-2,4-CYCLOHEXADIENE-1-CARBOXYLATE SYNTHASE"/>
    <property type="match status" value="1"/>
</dbReference>
<dbReference type="SUPFAM" id="SSF53474">
    <property type="entry name" value="alpha/beta-Hydrolases"/>
    <property type="match status" value="1"/>
</dbReference>
<organism evidence="8">
    <name type="scientific">Streptomyces iranensis</name>
    <dbReference type="NCBI Taxonomy" id="576784"/>
    <lineage>
        <taxon>Bacteria</taxon>
        <taxon>Bacillati</taxon>
        <taxon>Actinomycetota</taxon>
        <taxon>Actinomycetes</taxon>
        <taxon>Kitasatosporales</taxon>
        <taxon>Streptomycetaceae</taxon>
        <taxon>Streptomyces</taxon>
        <taxon>Streptomyces violaceusniger group</taxon>
    </lineage>
</organism>
<dbReference type="PANTHER" id="PTHR43248:SF29">
    <property type="entry name" value="TRIPEPTIDYL AMINOPEPTIDASE"/>
    <property type="match status" value="1"/>
</dbReference>
<feature type="domain" description="AB hydrolase-1" evidence="6">
    <location>
        <begin position="105"/>
        <end position="305"/>
    </location>
</feature>
<evidence type="ECO:0000313" key="8">
    <source>
        <dbReference type="EMBL" id="CDR12962.1"/>
    </source>
</evidence>
<accession>A0A060ZYK8</accession>
<evidence type="ECO:0000313" key="9">
    <source>
        <dbReference type="EMBL" id="MBP2066230.1"/>
    </source>
</evidence>
<dbReference type="EMBL" id="LK022848">
    <property type="protein sequence ID" value="CDR12962.1"/>
    <property type="molecule type" value="Genomic_DNA"/>
</dbReference>
<dbReference type="InterPro" id="IPR013595">
    <property type="entry name" value="Pept_S33_TAP-like_C"/>
</dbReference>